<dbReference type="PATRIC" id="fig|1293439.3.peg.1508"/>
<evidence type="ECO:0000256" key="3">
    <source>
        <dbReference type="ARBA" id="ARBA00022448"/>
    </source>
</evidence>
<keyword evidence="3 8" id="KW-0813">Transport</keyword>
<evidence type="ECO:0000256" key="4">
    <source>
        <dbReference type="ARBA" id="ARBA00022475"/>
    </source>
</evidence>
<sequence length="219" mass="21996">MNKLVAEFIGTGVLVLFGCGSVVFGGEAIGQVGFALAFGLAIVAMAYGIGPISGCHINPAVSLGAFLDNRMSANEMVQYWVAQFAGALVGALIILAIAGSNASGLGVNGWGEGYGGGYSLISALIFEIVFTAIFVVVILGSTGEKSSPGFAGLAIGLTLVAIHLVGIKITGVSVNPARSFGPALLVGGNALAQLWLFIVAPLVGGAIGGLLYRAKILKV</sequence>
<dbReference type="GO" id="GO:0005886">
    <property type="term" value="C:plasma membrane"/>
    <property type="evidence" value="ECO:0007669"/>
    <property type="project" value="UniProtKB-SubCell"/>
</dbReference>
<comment type="caution">
    <text evidence="10">The sequence shown here is derived from an EMBL/GenBank/DDBJ whole genome shotgun (WGS) entry which is preliminary data.</text>
</comment>
<dbReference type="Proteomes" id="UP000033411">
    <property type="component" value="Unassembled WGS sequence"/>
</dbReference>
<keyword evidence="4" id="KW-1003">Cell membrane</keyword>
<dbReference type="Pfam" id="PF00230">
    <property type="entry name" value="MIP"/>
    <property type="match status" value="1"/>
</dbReference>
<dbReference type="PROSITE" id="PS51257">
    <property type="entry name" value="PROKAR_LIPOPROTEIN"/>
    <property type="match status" value="1"/>
</dbReference>
<keyword evidence="5 8" id="KW-0812">Transmembrane</keyword>
<dbReference type="GO" id="GO:0015250">
    <property type="term" value="F:water channel activity"/>
    <property type="evidence" value="ECO:0007669"/>
    <property type="project" value="TreeGrafter"/>
</dbReference>
<dbReference type="InterPro" id="IPR022357">
    <property type="entry name" value="MIP_CS"/>
</dbReference>
<dbReference type="SUPFAM" id="SSF81338">
    <property type="entry name" value="Aquaporin-like"/>
    <property type="match status" value="1"/>
</dbReference>
<protein>
    <submittedName>
        <fullName evidence="10">Porin</fullName>
    </submittedName>
</protein>
<feature type="transmembrane region" description="Helical" evidence="9">
    <location>
        <begin position="35"/>
        <end position="67"/>
    </location>
</feature>
<proteinExistence type="inferred from homology"/>
<comment type="subcellular location">
    <subcellularLocation>
        <location evidence="1">Cell membrane</location>
        <topology evidence="1">Multi-pass membrane protein</topology>
    </subcellularLocation>
</comment>
<evidence type="ECO:0000313" key="11">
    <source>
        <dbReference type="Proteomes" id="UP000033411"/>
    </source>
</evidence>
<dbReference type="STRING" id="1293439.WH87_09655"/>
<accession>A0A0F5QB11</accession>
<dbReference type="PROSITE" id="PS00221">
    <property type="entry name" value="MIP"/>
    <property type="match status" value="1"/>
</dbReference>
<dbReference type="InterPro" id="IPR000425">
    <property type="entry name" value="MIP"/>
</dbReference>
<dbReference type="Gene3D" id="1.20.1080.10">
    <property type="entry name" value="Glycerol uptake facilitator protein"/>
    <property type="match status" value="1"/>
</dbReference>
<evidence type="ECO:0000256" key="1">
    <source>
        <dbReference type="ARBA" id="ARBA00004651"/>
    </source>
</evidence>
<gene>
    <name evidence="10" type="ORF">WH87_09655</name>
</gene>
<feature type="transmembrane region" description="Helical" evidence="9">
    <location>
        <begin position="118"/>
        <end position="139"/>
    </location>
</feature>
<dbReference type="PANTHER" id="PTHR19139">
    <property type="entry name" value="AQUAPORIN TRANSPORTER"/>
    <property type="match status" value="1"/>
</dbReference>
<organism evidence="10 11">
    <name type="scientific">Devosia epidermidihirudinis</name>
    <dbReference type="NCBI Taxonomy" id="1293439"/>
    <lineage>
        <taxon>Bacteria</taxon>
        <taxon>Pseudomonadati</taxon>
        <taxon>Pseudomonadota</taxon>
        <taxon>Alphaproteobacteria</taxon>
        <taxon>Hyphomicrobiales</taxon>
        <taxon>Devosiaceae</taxon>
        <taxon>Devosia</taxon>
    </lineage>
</organism>
<keyword evidence="7 9" id="KW-0472">Membrane</keyword>
<feature type="transmembrane region" description="Helical" evidence="9">
    <location>
        <begin position="151"/>
        <end position="174"/>
    </location>
</feature>
<keyword evidence="6 9" id="KW-1133">Transmembrane helix</keyword>
<name>A0A0F5QB11_9HYPH</name>
<dbReference type="InterPro" id="IPR034294">
    <property type="entry name" value="Aquaporin_transptr"/>
</dbReference>
<comment type="similarity">
    <text evidence="2 8">Belongs to the MIP/aquaporin (TC 1.A.8) family.</text>
</comment>
<feature type="transmembrane region" description="Helical" evidence="9">
    <location>
        <begin position="79"/>
        <end position="98"/>
    </location>
</feature>
<keyword evidence="11" id="KW-1185">Reference proteome</keyword>
<evidence type="ECO:0000256" key="6">
    <source>
        <dbReference type="ARBA" id="ARBA00022989"/>
    </source>
</evidence>
<dbReference type="PRINTS" id="PR00783">
    <property type="entry name" value="MINTRINSICP"/>
</dbReference>
<reference evidence="10 11" key="1">
    <citation type="submission" date="2015-03" db="EMBL/GenBank/DDBJ databases">
        <authorList>
            <person name="Lepp D."/>
            <person name="Hassan Y.I."/>
            <person name="Li X.-Z."/>
            <person name="Zhou T."/>
        </authorList>
    </citation>
    <scope>NUCLEOTIDE SEQUENCE [LARGE SCALE GENOMIC DNA]</scope>
    <source>
        <strain evidence="10 11">E84</strain>
    </source>
</reference>
<evidence type="ECO:0000256" key="5">
    <source>
        <dbReference type="ARBA" id="ARBA00022692"/>
    </source>
</evidence>
<evidence type="ECO:0000256" key="2">
    <source>
        <dbReference type="ARBA" id="ARBA00006175"/>
    </source>
</evidence>
<evidence type="ECO:0000256" key="9">
    <source>
        <dbReference type="SAM" id="Phobius"/>
    </source>
</evidence>
<dbReference type="AlphaFoldDB" id="A0A0F5QB11"/>
<evidence type="ECO:0000313" key="10">
    <source>
        <dbReference type="EMBL" id="KKC37918.1"/>
    </source>
</evidence>
<dbReference type="PANTHER" id="PTHR19139:SF199">
    <property type="entry name" value="MIP17260P"/>
    <property type="match status" value="1"/>
</dbReference>
<dbReference type="OrthoDB" id="9807293at2"/>
<dbReference type="InterPro" id="IPR023271">
    <property type="entry name" value="Aquaporin-like"/>
</dbReference>
<dbReference type="EMBL" id="LANJ01000016">
    <property type="protein sequence ID" value="KKC37918.1"/>
    <property type="molecule type" value="Genomic_DNA"/>
</dbReference>
<evidence type="ECO:0000256" key="8">
    <source>
        <dbReference type="RuleBase" id="RU000477"/>
    </source>
</evidence>
<feature type="transmembrane region" description="Helical" evidence="9">
    <location>
        <begin position="194"/>
        <end position="212"/>
    </location>
</feature>
<evidence type="ECO:0000256" key="7">
    <source>
        <dbReference type="ARBA" id="ARBA00023136"/>
    </source>
</evidence>